<feature type="region of interest" description="Disordered" evidence="4">
    <location>
        <begin position="847"/>
        <end position="868"/>
    </location>
</feature>
<proteinExistence type="predicted"/>
<keyword evidence="3" id="KW-0862">Zinc</keyword>
<evidence type="ECO:0000256" key="1">
    <source>
        <dbReference type="ARBA" id="ARBA00022884"/>
    </source>
</evidence>
<dbReference type="InterPro" id="IPR012677">
    <property type="entry name" value="Nucleotide-bd_a/b_plait_sf"/>
</dbReference>
<feature type="compositionally biased region" description="Basic and acidic residues" evidence="4">
    <location>
        <begin position="891"/>
        <end position="948"/>
    </location>
</feature>
<reference evidence="7 8" key="1">
    <citation type="journal article" date="2019" name="Plant Biotechnol. J.">
        <title>The red bayberry genome and genetic basis of sex determination.</title>
        <authorList>
            <person name="Jia H.M."/>
            <person name="Jia H.J."/>
            <person name="Cai Q.L."/>
            <person name="Wang Y."/>
            <person name="Zhao H.B."/>
            <person name="Yang W.F."/>
            <person name="Wang G.Y."/>
            <person name="Li Y.H."/>
            <person name="Zhan D.L."/>
            <person name="Shen Y.T."/>
            <person name="Niu Q.F."/>
            <person name="Chang L."/>
            <person name="Qiu J."/>
            <person name="Zhao L."/>
            <person name="Xie H.B."/>
            <person name="Fu W.Y."/>
            <person name="Jin J."/>
            <person name="Li X.W."/>
            <person name="Jiao Y."/>
            <person name="Zhou C.C."/>
            <person name="Tu T."/>
            <person name="Chai C.Y."/>
            <person name="Gao J.L."/>
            <person name="Fan L.J."/>
            <person name="van de Weg E."/>
            <person name="Wang J.Y."/>
            <person name="Gao Z.S."/>
        </authorList>
    </citation>
    <scope>NUCLEOTIDE SEQUENCE [LARGE SCALE GENOMIC DNA]</scope>
    <source>
        <tissue evidence="7">Leaves</tissue>
    </source>
</reference>
<dbReference type="Pfam" id="PF00076">
    <property type="entry name" value="RRM_1"/>
    <property type="match status" value="1"/>
</dbReference>
<feature type="region of interest" description="Disordered" evidence="4">
    <location>
        <begin position="1"/>
        <end position="131"/>
    </location>
</feature>
<keyword evidence="1 2" id="KW-0694">RNA-binding</keyword>
<accession>A0A6A1VAE7</accession>
<dbReference type="EMBL" id="RXIC02000024">
    <property type="protein sequence ID" value="KAB1209136.1"/>
    <property type="molecule type" value="Genomic_DNA"/>
</dbReference>
<feature type="compositionally biased region" description="Polar residues" evidence="4">
    <location>
        <begin position="847"/>
        <end position="857"/>
    </location>
</feature>
<dbReference type="CDD" id="cd12257">
    <property type="entry name" value="RRM1_RBM26_like"/>
    <property type="match status" value="1"/>
</dbReference>
<feature type="compositionally biased region" description="Basic and acidic residues" evidence="4">
    <location>
        <begin position="955"/>
        <end position="1009"/>
    </location>
</feature>
<dbReference type="InterPro" id="IPR035979">
    <property type="entry name" value="RBD_domain_sf"/>
</dbReference>
<evidence type="ECO:0000256" key="3">
    <source>
        <dbReference type="PROSITE-ProRule" id="PRU00723"/>
    </source>
</evidence>
<keyword evidence="3" id="KW-0479">Metal-binding</keyword>
<dbReference type="InterPro" id="IPR000571">
    <property type="entry name" value="Znf_CCCH"/>
</dbReference>
<dbReference type="PANTHER" id="PTHR14398:SF0">
    <property type="entry name" value="ZINC FINGER PROTEIN SWM"/>
    <property type="match status" value="1"/>
</dbReference>
<feature type="compositionally biased region" description="Basic and acidic residues" evidence="4">
    <location>
        <begin position="1017"/>
        <end position="1029"/>
    </location>
</feature>
<evidence type="ECO:0000259" key="5">
    <source>
        <dbReference type="PROSITE" id="PS50102"/>
    </source>
</evidence>
<feature type="region of interest" description="Disordered" evidence="4">
    <location>
        <begin position="880"/>
        <end position="1029"/>
    </location>
</feature>
<evidence type="ECO:0000313" key="8">
    <source>
        <dbReference type="Proteomes" id="UP000516437"/>
    </source>
</evidence>
<gene>
    <name evidence="7" type="ORF">CJ030_MR6G015562</name>
</gene>
<sequence length="1029" mass="112657">MKLKVSSPKPVGLSPSDCVSDPEEKEVSDDDDDDRNHKHRRREARSLERDSLEHVITRPYRKRNKPFENGHPFRENEFQATERDFSKLERRRPGLTSRVPLDSNQRFRTNQTFTGAGPGRGRGRDSGSWNQRESRFGSVDIASQIVQQGSIPPNLYNGRGLSNVSNAQSASWNAFGLITGLPTGSLDTLHSIGLQGTLRPPITSSMNMGIPRQRCRDFEERGFCLRGDICPMEHGVNRIVIEDVQSLSQFNLPVSLPTVHLLGTPAGTGPLPSLSASSTTLMTSKGFPSKSSKTGMADDGLGLNGAFPGSGYAGGADLYDPDQPLWNNNCPETSNALLTVQSPMTDDTESMLNDDPSDRHNGRLCDGADNECLVRNTGTAAGSQGTSLSVWGRIGCSKNRLDMKAKMDSMMSSSEYLENDANEDKGALSNVQGTLRQGKRIVAEGGGPKAMDLSSKAPSDSNRYIRKPSQKALRTLFVNGIPHKSNKREALLCHFQKFGEVIDIYIPANSERAFVQFSKREEAEAALKAPDAVMGNRFIKLWWANRDSIPDDGISSSSSVSVTPRGVTAASVPSHPSVAGKGKDNNISVASKSGMVHASDASVPASDHPKPVITDGTKVPPPSQKKLENLEQLKEELRKKQELLDQKRNDFRRQLQKLEKQSTGLKVEVAAEQASKRPKLEVEADFKAATPRSSSDPGSAVASPHAEMVGDKNKSVENAVSRSFKTSTVPVLQESMGLKHLIRPLAPVGVPFLMNRYKLDNRPTGFRILPPLPEGLASVAVLKEHFLSYGDISNVELEDLEASESEASKNCSARISFTTRGSAERAFVNGKCWQAHNLKFVWLTSSNSASGRENSPSIHRGNLEPDSQHPEKIAAIVSEDVSASENGEPENPVRKDGVEEIEHGEPENPVRKDGVEDMERGEPENPVRKDGVEDMERGEPENPVRKDDVDEDMERGEPENPVRKDGVEDMEHGEPENPVRKDDVEDMEHGEPENPVRKDGVEYMEHGEDSQPSASPKSREKESPKGDAC</sequence>
<dbReference type="GO" id="GO:0003723">
    <property type="term" value="F:RNA binding"/>
    <property type="evidence" value="ECO:0007669"/>
    <property type="project" value="UniProtKB-UniRule"/>
</dbReference>
<evidence type="ECO:0000313" key="7">
    <source>
        <dbReference type="EMBL" id="KAB1209136.1"/>
    </source>
</evidence>
<feature type="compositionally biased region" description="Basic and acidic residues" evidence="4">
    <location>
        <begin position="65"/>
        <end position="92"/>
    </location>
</feature>
<feature type="region of interest" description="Disordered" evidence="4">
    <location>
        <begin position="687"/>
        <end position="714"/>
    </location>
</feature>
<dbReference type="FunFam" id="3.30.70.330:FF:000719">
    <property type="entry name" value="Predicted protein"/>
    <property type="match status" value="1"/>
</dbReference>
<keyword evidence="3" id="KW-0863">Zinc-finger</keyword>
<evidence type="ECO:0000259" key="6">
    <source>
        <dbReference type="PROSITE" id="PS50103"/>
    </source>
</evidence>
<protein>
    <submittedName>
        <fullName evidence="7">Zinc finger CCCH domain-containing protein 41</fullName>
    </submittedName>
</protein>
<dbReference type="PANTHER" id="PTHR14398">
    <property type="entry name" value="RNA RECOGNITION RRM/RNP DOMAIN"/>
    <property type="match status" value="1"/>
</dbReference>
<evidence type="ECO:0000256" key="2">
    <source>
        <dbReference type="PROSITE-ProRule" id="PRU00176"/>
    </source>
</evidence>
<comment type="caution">
    <text evidence="7">The sequence shown here is derived from an EMBL/GenBank/DDBJ whole genome shotgun (WGS) entry which is preliminary data.</text>
</comment>
<dbReference type="GO" id="GO:0005634">
    <property type="term" value="C:nucleus"/>
    <property type="evidence" value="ECO:0007669"/>
    <property type="project" value="TreeGrafter"/>
</dbReference>
<feature type="compositionally biased region" description="Basic and acidic residues" evidence="4">
    <location>
        <begin position="44"/>
        <end position="56"/>
    </location>
</feature>
<dbReference type="SMART" id="SM00356">
    <property type="entry name" value="ZnF_C3H1"/>
    <property type="match status" value="1"/>
</dbReference>
<feature type="zinc finger region" description="C3H1-type" evidence="3">
    <location>
        <begin position="209"/>
        <end position="237"/>
    </location>
</feature>
<dbReference type="SUPFAM" id="SSF54928">
    <property type="entry name" value="RNA-binding domain, RBD"/>
    <property type="match status" value="1"/>
</dbReference>
<feature type="compositionally biased region" description="Acidic residues" evidence="4">
    <location>
        <begin position="20"/>
        <end position="33"/>
    </location>
</feature>
<evidence type="ECO:0000256" key="4">
    <source>
        <dbReference type="SAM" id="MobiDB-lite"/>
    </source>
</evidence>
<dbReference type="Gene3D" id="3.30.70.330">
    <property type="match status" value="2"/>
</dbReference>
<dbReference type="InterPro" id="IPR000504">
    <property type="entry name" value="RRM_dom"/>
</dbReference>
<feature type="compositionally biased region" description="Polar residues" evidence="4">
    <location>
        <begin position="102"/>
        <end position="114"/>
    </location>
</feature>
<keyword evidence="8" id="KW-1185">Reference proteome</keyword>
<dbReference type="AlphaFoldDB" id="A0A6A1VAE7"/>
<dbReference type="SMART" id="SM00360">
    <property type="entry name" value="RRM"/>
    <property type="match status" value="1"/>
</dbReference>
<organism evidence="7 8">
    <name type="scientific">Morella rubra</name>
    <name type="common">Chinese bayberry</name>
    <dbReference type="NCBI Taxonomy" id="262757"/>
    <lineage>
        <taxon>Eukaryota</taxon>
        <taxon>Viridiplantae</taxon>
        <taxon>Streptophyta</taxon>
        <taxon>Embryophyta</taxon>
        <taxon>Tracheophyta</taxon>
        <taxon>Spermatophyta</taxon>
        <taxon>Magnoliopsida</taxon>
        <taxon>eudicotyledons</taxon>
        <taxon>Gunneridae</taxon>
        <taxon>Pentapetalae</taxon>
        <taxon>rosids</taxon>
        <taxon>fabids</taxon>
        <taxon>Fagales</taxon>
        <taxon>Myricaceae</taxon>
        <taxon>Morella</taxon>
    </lineage>
</organism>
<feature type="region of interest" description="Disordered" evidence="4">
    <location>
        <begin position="566"/>
        <end position="624"/>
    </location>
</feature>
<name>A0A6A1VAE7_9ROSI</name>
<dbReference type="PROSITE" id="PS50103">
    <property type="entry name" value="ZF_C3H1"/>
    <property type="match status" value="1"/>
</dbReference>
<dbReference type="OrthoDB" id="443401at2759"/>
<dbReference type="PROSITE" id="PS50102">
    <property type="entry name" value="RRM"/>
    <property type="match status" value="1"/>
</dbReference>
<feature type="domain" description="RRM" evidence="5">
    <location>
        <begin position="474"/>
        <end position="546"/>
    </location>
</feature>
<dbReference type="GO" id="GO:0008270">
    <property type="term" value="F:zinc ion binding"/>
    <property type="evidence" value="ECO:0007669"/>
    <property type="project" value="UniProtKB-KW"/>
</dbReference>
<dbReference type="Proteomes" id="UP000516437">
    <property type="component" value="Chromosome 6"/>
</dbReference>
<dbReference type="InterPro" id="IPR045137">
    <property type="entry name" value="RBM26/27"/>
</dbReference>
<feature type="domain" description="C3H1-type" evidence="6">
    <location>
        <begin position="209"/>
        <end position="237"/>
    </location>
</feature>